<evidence type="ECO:0000313" key="5">
    <source>
        <dbReference type="Proteomes" id="UP000663877"/>
    </source>
</evidence>
<dbReference type="Proteomes" id="UP000663832">
    <property type="component" value="Unassembled WGS sequence"/>
</dbReference>
<reference evidence="2" key="1">
    <citation type="submission" date="2021-02" db="EMBL/GenBank/DDBJ databases">
        <authorList>
            <person name="Nowell W R."/>
        </authorList>
    </citation>
    <scope>NUCLEOTIDE SEQUENCE</scope>
</reference>
<dbReference type="EMBL" id="CAJNOM010000993">
    <property type="protein sequence ID" value="CAF1584422.1"/>
    <property type="molecule type" value="Genomic_DNA"/>
</dbReference>
<feature type="domain" description="N-acetyltransferase" evidence="1">
    <location>
        <begin position="5"/>
        <end position="185"/>
    </location>
</feature>
<dbReference type="PROSITE" id="PS51186">
    <property type="entry name" value="GNAT"/>
    <property type="match status" value="1"/>
</dbReference>
<proteinExistence type="predicted"/>
<dbReference type="Gene3D" id="3.40.630.30">
    <property type="match status" value="1"/>
</dbReference>
<dbReference type="InterPro" id="IPR050276">
    <property type="entry name" value="MshD_Acetyltransferase"/>
</dbReference>
<dbReference type="InterPro" id="IPR000182">
    <property type="entry name" value="GNAT_dom"/>
</dbReference>
<evidence type="ECO:0000259" key="1">
    <source>
        <dbReference type="PROSITE" id="PS51186"/>
    </source>
</evidence>
<evidence type="ECO:0000313" key="4">
    <source>
        <dbReference type="Proteomes" id="UP000663832"/>
    </source>
</evidence>
<comment type="caution">
    <text evidence="2">The sequence shown here is derived from an EMBL/GenBank/DDBJ whole genome shotgun (WGS) entry which is preliminary data.</text>
</comment>
<organism evidence="2 5">
    <name type="scientific">Adineta steineri</name>
    <dbReference type="NCBI Taxonomy" id="433720"/>
    <lineage>
        <taxon>Eukaryota</taxon>
        <taxon>Metazoa</taxon>
        <taxon>Spiralia</taxon>
        <taxon>Gnathifera</taxon>
        <taxon>Rotifera</taxon>
        <taxon>Eurotatoria</taxon>
        <taxon>Bdelloidea</taxon>
        <taxon>Adinetida</taxon>
        <taxon>Adinetidae</taxon>
        <taxon>Adineta</taxon>
    </lineage>
</organism>
<dbReference type="AlphaFoldDB" id="A0A815FA29"/>
<sequence length="187" mass="21707">MNNQFVFRRADISDIDKLSILCQKTYHESVVEDLCVCYPEKGLNYYLHSAASPEWFTNTISDPKRAVWVVEDQTNGEFVAYAVAGSSSIDAIPHPDICSDKDGALYRLYVRRDRQSYGFGKQLMNVVLSWLEEHYHGQPIWLTVFSENLKAQKFYTHYGFSKVGEWDFPIGDWKDHDFIMKREANTS</sequence>
<dbReference type="GO" id="GO:0016747">
    <property type="term" value="F:acyltransferase activity, transferring groups other than amino-acyl groups"/>
    <property type="evidence" value="ECO:0007669"/>
    <property type="project" value="InterPro"/>
</dbReference>
<dbReference type="EMBL" id="CAJNOI010000632">
    <property type="protein sequence ID" value="CAF1320673.1"/>
    <property type="molecule type" value="Genomic_DNA"/>
</dbReference>
<dbReference type="CDD" id="cd04301">
    <property type="entry name" value="NAT_SF"/>
    <property type="match status" value="1"/>
</dbReference>
<protein>
    <recommendedName>
        <fullName evidence="1">N-acetyltransferase domain-containing protein</fullName>
    </recommendedName>
</protein>
<dbReference type="PANTHER" id="PTHR43617:SF34">
    <property type="entry name" value="PUTATIVE-RELATED"/>
    <property type="match status" value="1"/>
</dbReference>
<dbReference type="InterPro" id="IPR016181">
    <property type="entry name" value="Acyl_CoA_acyltransferase"/>
</dbReference>
<dbReference type="SUPFAM" id="SSF55729">
    <property type="entry name" value="Acyl-CoA N-acyltransferases (Nat)"/>
    <property type="match status" value="1"/>
</dbReference>
<gene>
    <name evidence="2" type="ORF">BJG266_LOCUS33329</name>
    <name evidence="3" type="ORF">QVE165_LOCUS50460</name>
</gene>
<keyword evidence="4" id="KW-1185">Reference proteome</keyword>
<dbReference type="Proteomes" id="UP000663877">
    <property type="component" value="Unassembled WGS sequence"/>
</dbReference>
<accession>A0A815FA29</accession>
<evidence type="ECO:0000313" key="3">
    <source>
        <dbReference type="EMBL" id="CAF1584422.1"/>
    </source>
</evidence>
<dbReference type="Pfam" id="PF00583">
    <property type="entry name" value="Acetyltransf_1"/>
    <property type="match status" value="1"/>
</dbReference>
<evidence type="ECO:0000313" key="2">
    <source>
        <dbReference type="EMBL" id="CAF1320673.1"/>
    </source>
</evidence>
<name>A0A815FA29_9BILA</name>
<dbReference type="PANTHER" id="PTHR43617">
    <property type="entry name" value="L-AMINO ACID N-ACETYLTRANSFERASE"/>
    <property type="match status" value="1"/>
</dbReference>
<dbReference type="OrthoDB" id="9975416at2759"/>